<dbReference type="InterPro" id="IPR021833">
    <property type="entry name" value="DUF3425"/>
</dbReference>
<dbReference type="Pfam" id="PF11905">
    <property type="entry name" value="DUF3425"/>
    <property type="match status" value="1"/>
</dbReference>
<dbReference type="EMBL" id="KV745044">
    <property type="protein sequence ID" value="OCK78702.1"/>
    <property type="molecule type" value="Genomic_DNA"/>
</dbReference>
<organism evidence="1 2">
    <name type="scientific">Lepidopterella palustris CBS 459.81</name>
    <dbReference type="NCBI Taxonomy" id="1314670"/>
    <lineage>
        <taxon>Eukaryota</taxon>
        <taxon>Fungi</taxon>
        <taxon>Dikarya</taxon>
        <taxon>Ascomycota</taxon>
        <taxon>Pezizomycotina</taxon>
        <taxon>Dothideomycetes</taxon>
        <taxon>Pleosporomycetidae</taxon>
        <taxon>Mytilinidiales</taxon>
        <taxon>Argynnaceae</taxon>
        <taxon>Lepidopterella</taxon>
    </lineage>
</organism>
<reference evidence="1 2" key="1">
    <citation type="journal article" date="2016" name="Nat. Commun.">
        <title>Ectomycorrhizal ecology is imprinted in the genome of the dominant symbiotic fungus Cenococcum geophilum.</title>
        <authorList>
            <consortium name="DOE Joint Genome Institute"/>
            <person name="Peter M."/>
            <person name="Kohler A."/>
            <person name="Ohm R.A."/>
            <person name="Kuo A."/>
            <person name="Krutzmann J."/>
            <person name="Morin E."/>
            <person name="Arend M."/>
            <person name="Barry K.W."/>
            <person name="Binder M."/>
            <person name="Choi C."/>
            <person name="Clum A."/>
            <person name="Copeland A."/>
            <person name="Grisel N."/>
            <person name="Haridas S."/>
            <person name="Kipfer T."/>
            <person name="LaButti K."/>
            <person name="Lindquist E."/>
            <person name="Lipzen A."/>
            <person name="Maire R."/>
            <person name="Meier B."/>
            <person name="Mihaltcheva S."/>
            <person name="Molinier V."/>
            <person name="Murat C."/>
            <person name="Poggeler S."/>
            <person name="Quandt C.A."/>
            <person name="Sperisen C."/>
            <person name="Tritt A."/>
            <person name="Tisserant E."/>
            <person name="Crous P.W."/>
            <person name="Henrissat B."/>
            <person name="Nehls U."/>
            <person name="Egli S."/>
            <person name="Spatafora J.W."/>
            <person name="Grigoriev I.V."/>
            <person name="Martin F.M."/>
        </authorList>
    </citation>
    <scope>NUCLEOTIDE SEQUENCE [LARGE SCALE GENOMIC DNA]</scope>
    <source>
        <strain evidence="1 2">CBS 459.81</strain>
    </source>
</reference>
<feature type="non-terminal residue" evidence="1">
    <location>
        <position position="68"/>
    </location>
</feature>
<dbReference type="OrthoDB" id="5086080at2759"/>
<name>A0A8E2E7D2_9PEZI</name>
<proteinExistence type="predicted"/>
<dbReference type="Proteomes" id="UP000250266">
    <property type="component" value="Unassembled WGS sequence"/>
</dbReference>
<dbReference type="PANTHER" id="PTHR37012:SF7">
    <property type="entry name" value="B-ZIP TRANSCRIPTION FACTOR (EUROFUNG)-RELATED"/>
    <property type="match status" value="1"/>
</dbReference>
<protein>
    <submittedName>
        <fullName evidence="1">Uncharacterized protein</fullName>
    </submittedName>
</protein>
<sequence length="68" mass="8482">YSTEEFSLAFQSSFHFKWPFSFEDTYMFDDELDQYAPTPLFERYHKDLRSWKMDRSFLERFPDLAYDI</sequence>
<dbReference type="PANTHER" id="PTHR37012">
    <property type="entry name" value="B-ZIP TRANSCRIPTION FACTOR (EUROFUNG)-RELATED"/>
    <property type="match status" value="1"/>
</dbReference>
<accession>A0A8E2E7D2</accession>
<gene>
    <name evidence="1" type="ORF">K432DRAFT_257390</name>
</gene>
<evidence type="ECO:0000313" key="2">
    <source>
        <dbReference type="Proteomes" id="UP000250266"/>
    </source>
</evidence>
<dbReference type="AlphaFoldDB" id="A0A8E2E7D2"/>
<feature type="non-terminal residue" evidence="1">
    <location>
        <position position="1"/>
    </location>
</feature>
<keyword evidence="2" id="KW-1185">Reference proteome</keyword>
<evidence type="ECO:0000313" key="1">
    <source>
        <dbReference type="EMBL" id="OCK78702.1"/>
    </source>
</evidence>